<protein>
    <recommendedName>
        <fullName evidence="2">CCHC-type domain-containing protein</fullName>
    </recommendedName>
</protein>
<keyword evidence="1" id="KW-0863">Zinc-finger</keyword>
<evidence type="ECO:0000256" key="1">
    <source>
        <dbReference type="PROSITE-ProRule" id="PRU00047"/>
    </source>
</evidence>
<feature type="domain" description="CCHC-type" evidence="2">
    <location>
        <begin position="58"/>
        <end position="74"/>
    </location>
</feature>
<dbReference type="InterPro" id="IPR036875">
    <property type="entry name" value="Znf_CCHC_sf"/>
</dbReference>
<dbReference type="SMART" id="SM00343">
    <property type="entry name" value="ZnF_C2HC"/>
    <property type="match status" value="2"/>
</dbReference>
<accession>A0AAV9DQP0</accession>
<comment type="caution">
    <text evidence="3">The sequence shown here is derived from an EMBL/GenBank/DDBJ whole genome shotgun (WGS) entry which is preliminary data.</text>
</comment>
<sequence>MGRWVERNLGDGGWRIRTRREGSFAKLERVLGRRTMGRNCGDRPRSFGRLGTREADPRCFRCLGEGHWSRECREPLICRRCRETGHRAWACPRRRPTEGQVTLAEQGFAIQMGDNFNPCEEERWLRCCVVLSVQDWNLCKTAGGNSTGPWTEYLDRVSSSSK</sequence>
<dbReference type="GO" id="GO:0008270">
    <property type="term" value="F:zinc ion binding"/>
    <property type="evidence" value="ECO:0007669"/>
    <property type="project" value="UniProtKB-KW"/>
</dbReference>
<organism evidence="3 4">
    <name type="scientific">Acorus calamus</name>
    <name type="common">Sweet flag</name>
    <dbReference type="NCBI Taxonomy" id="4465"/>
    <lineage>
        <taxon>Eukaryota</taxon>
        <taxon>Viridiplantae</taxon>
        <taxon>Streptophyta</taxon>
        <taxon>Embryophyta</taxon>
        <taxon>Tracheophyta</taxon>
        <taxon>Spermatophyta</taxon>
        <taxon>Magnoliopsida</taxon>
        <taxon>Liliopsida</taxon>
        <taxon>Acoraceae</taxon>
        <taxon>Acorus</taxon>
    </lineage>
</organism>
<dbReference type="Gene3D" id="4.10.60.10">
    <property type="entry name" value="Zinc finger, CCHC-type"/>
    <property type="match status" value="1"/>
</dbReference>
<dbReference type="EMBL" id="JAUJYO010000011">
    <property type="protein sequence ID" value="KAK1303455.1"/>
    <property type="molecule type" value="Genomic_DNA"/>
</dbReference>
<dbReference type="PROSITE" id="PS50158">
    <property type="entry name" value="ZF_CCHC"/>
    <property type="match status" value="1"/>
</dbReference>
<dbReference type="Proteomes" id="UP001180020">
    <property type="component" value="Unassembled WGS sequence"/>
</dbReference>
<dbReference type="InterPro" id="IPR001878">
    <property type="entry name" value="Znf_CCHC"/>
</dbReference>
<keyword evidence="4" id="KW-1185">Reference proteome</keyword>
<dbReference type="Pfam" id="PF00098">
    <property type="entry name" value="zf-CCHC"/>
    <property type="match status" value="1"/>
</dbReference>
<keyword evidence="1" id="KW-0862">Zinc</keyword>
<reference evidence="3" key="2">
    <citation type="submission" date="2023-06" db="EMBL/GenBank/DDBJ databases">
        <authorList>
            <person name="Ma L."/>
            <person name="Liu K.-W."/>
            <person name="Li Z."/>
            <person name="Hsiao Y.-Y."/>
            <person name="Qi Y."/>
            <person name="Fu T."/>
            <person name="Tang G."/>
            <person name="Zhang D."/>
            <person name="Sun W.-H."/>
            <person name="Liu D.-K."/>
            <person name="Li Y."/>
            <person name="Chen G.-Z."/>
            <person name="Liu X.-D."/>
            <person name="Liao X.-Y."/>
            <person name="Jiang Y.-T."/>
            <person name="Yu X."/>
            <person name="Hao Y."/>
            <person name="Huang J."/>
            <person name="Zhao X.-W."/>
            <person name="Ke S."/>
            <person name="Chen Y.-Y."/>
            <person name="Wu W.-L."/>
            <person name="Hsu J.-L."/>
            <person name="Lin Y.-F."/>
            <person name="Huang M.-D."/>
            <person name="Li C.-Y."/>
            <person name="Huang L."/>
            <person name="Wang Z.-W."/>
            <person name="Zhao X."/>
            <person name="Zhong W.-Y."/>
            <person name="Peng D.-H."/>
            <person name="Ahmad S."/>
            <person name="Lan S."/>
            <person name="Zhang J.-S."/>
            <person name="Tsai W.-C."/>
            <person name="Van De Peer Y."/>
            <person name="Liu Z.-J."/>
        </authorList>
    </citation>
    <scope>NUCLEOTIDE SEQUENCE</scope>
    <source>
        <strain evidence="3">CP</strain>
        <tissue evidence="3">Leaves</tissue>
    </source>
</reference>
<dbReference type="GO" id="GO:0003676">
    <property type="term" value="F:nucleic acid binding"/>
    <property type="evidence" value="ECO:0007669"/>
    <property type="project" value="InterPro"/>
</dbReference>
<gene>
    <name evidence="3" type="ORF">QJS10_CPB11g00246</name>
</gene>
<name>A0AAV9DQP0_ACOCL</name>
<evidence type="ECO:0000313" key="3">
    <source>
        <dbReference type="EMBL" id="KAK1303455.1"/>
    </source>
</evidence>
<evidence type="ECO:0000259" key="2">
    <source>
        <dbReference type="PROSITE" id="PS50158"/>
    </source>
</evidence>
<proteinExistence type="predicted"/>
<keyword evidence="1" id="KW-0479">Metal-binding</keyword>
<reference evidence="3" key="1">
    <citation type="journal article" date="2023" name="Nat. Commun.">
        <title>Diploid and tetraploid genomes of Acorus and the evolution of monocots.</title>
        <authorList>
            <person name="Ma L."/>
            <person name="Liu K.W."/>
            <person name="Li Z."/>
            <person name="Hsiao Y.Y."/>
            <person name="Qi Y."/>
            <person name="Fu T."/>
            <person name="Tang G.D."/>
            <person name="Zhang D."/>
            <person name="Sun W.H."/>
            <person name="Liu D.K."/>
            <person name="Li Y."/>
            <person name="Chen G.Z."/>
            <person name="Liu X.D."/>
            <person name="Liao X.Y."/>
            <person name="Jiang Y.T."/>
            <person name="Yu X."/>
            <person name="Hao Y."/>
            <person name="Huang J."/>
            <person name="Zhao X.W."/>
            <person name="Ke S."/>
            <person name="Chen Y.Y."/>
            <person name="Wu W.L."/>
            <person name="Hsu J.L."/>
            <person name="Lin Y.F."/>
            <person name="Huang M.D."/>
            <person name="Li C.Y."/>
            <person name="Huang L."/>
            <person name="Wang Z.W."/>
            <person name="Zhao X."/>
            <person name="Zhong W.Y."/>
            <person name="Peng D.H."/>
            <person name="Ahmad S."/>
            <person name="Lan S."/>
            <person name="Zhang J.S."/>
            <person name="Tsai W.C."/>
            <person name="Van de Peer Y."/>
            <person name="Liu Z.J."/>
        </authorList>
    </citation>
    <scope>NUCLEOTIDE SEQUENCE</scope>
    <source>
        <strain evidence="3">CP</strain>
    </source>
</reference>
<dbReference type="AlphaFoldDB" id="A0AAV9DQP0"/>
<dbReference type="SUPFAM" id="SSF57756">
    <property type="entry name" value="Retrovirus zinc finger-like domains"/>
    <property type="match status" value="1"/>
</dbReference>
<evidence type="ECO:0000313" key="4">
    <source>
        <dbReference type="Proteomes" id="UP001180020"/>
    </source>
</evidence>